<feature type="active site" description="Nucleophile" evidence="1">
    <location>
        <position position="10"/>
    </location>
</feature>
<dbReference type="InterPro" id="IPR012336">
    <property type="entry name" value="Thioredoxin-like_fold"/>
</dbReference>
<dbReference type="STRING" id="617002.SAMN05660653_02652"/>
<evidence type="ECO:0000259" key="3">
    <source>
        <dbReference type="Pfam" id="PF13192"/>
    </source>
</evidence>
<keyword evidence="2" id="KW-1015">Disulfide bond</keyword>
<proteinExistence type="predicted"/>
<dbReference type="PIRSF" id="PIRSF037031">
    <property type="entry name" value="Redox_disulphide_2"/>
    <property type="match status" value="1"/>
</dbReference>
<evidence type="ECO:0000313" key="5">
    <source>
        <dbReference type="Proteomes" id="UP000198771"/>
    </source>
</evidence>
<sequence length="77" mass="8291">MKIKVLGPGCPKCAEALRVVTDAVAESGKPVEVEKVTDMQEFMRYGVFSTPAIVVDDTVKVVGKLPTKKDVLGWING</sequence>
<keyword evidence="2" id="KW-0676">Redox-active center</keyword>
<dbReference type="PANTHER" id="PTHR36450">
    <property type="entry name" value="THIOREDOXIN"/>
    <property type="match status" value="1"/>
</dbReference>
<keyword evidence="5" id="KW-1185">Reference proteome</keyword>
<dbReference type="Pfam" id="PF13192">
    <property type="entry name" value="Thioredoxin_3"/>
    <property type="match status" value="1"/>
</dbReference>
<gene>
    <name evidence="4" type="ORF">SAMN05660653_02652</name>
</gene>
<dbReference type="RefSeq" id="WP_092122723.1">
    <property type="nucleotide sequence ID" value="NZ_FMXO01000016.1"/>
</dbReference>
<dbReference type="NCBIfam" id="TIGR00412">
    <property type="entry name" value="redox_disulf_2"/>
    <property type="match status" value="1"/>
</dbReference>
<dbReference type="EMBL" id="FMXO01000016">
    <property type="protein sequence ID" value="SDB53515.1"/>
    <property type="molecule type" value="Genomic_DNA"/>
</dbReference>
<feature type="disulfide bond" description="Redox-active" evidence="2">
    <location>
        <begin position="10"/>
        <end position="13"/>
    </location>
</feature>
<dbReference type="PANTHER" id="PTHR36450:SF1">
    <property type="entry name" value="THIOREDOXIN"/>
    <property type="match status" value="1"/>
</dbReference>
<dbReference type="InterPro" id="IPR005243">
    <property type="entry name" value="THIRX-like_proc"/>
</dbReference>
<evidence type="ECO:0000256" key="2">
    <source>
        <dbReference type="PIRSR" id="PIRSR037031-51"/>
    </source>
</evidence>
<accession>A0A1G6E989</accession>
<evidence type="ECO:0000313" key="4">
    <source>
        <dbReference type="EMBL" id="SDB53515.1"/>
    </source>
</evidence>
<dbReference type="Gene3D" id="3.40.30.10">
    <property type="entry name" value="Glutaredoxin"/>
    <property type="match status" value="1"/>
</dbReference>
<name>A0A1G6E989_9BACT</name>
<dbReference type="SUPFAM" id="SSF52833">
    <property type="entry name" value="Thioredoxin-like"/>
    <property type="match status" value="1"/>
</dbReference>
<dbReference type="AlphaFoldDB" id="A0A1G6E989"/>
<feature type="domain" description="Thioredoxin-like fold" evidence="3">
    <location>
        <begin position="1"/>
        <end position="75"/>
    </location>
</feature>
<organism evidence="4 5">
    <name type="scientific">Desulfonatronum thiosulfatophilum</name>
    <dbReference type="NCBI Taxonomy" id="617002"/>
    <lineage>
        <taxon>Bacteria</taxon>
        <taxon>Pseudomonadati</taxon>
        <taxon>Thermodesulfobacteriota</taxon>
        <taxon>Desulfovibrionia</taxon>
        <taxon>Desulfovibrionales</taxon>
        <taxon>Desulfonatronaceae</taxon>
        <taxon>Desulfonatronum</taxon>
    </lineage>
</organism>
<evidence type="ECO:0000256" key="1">
    <source>
        <dbReference type="PIRSR" id="PIRSR037031-50"/>
    </source>
</evidence>
<protein>
    <submittedName>
        <fullName evidence="4">Small redox-active disulfide protein 2</fullName>
    </submittedName>
</protein>
<feature type="active site" description="Nucleophile" evidence="1">
    <location>
        <position position="13"/>
    </location>
</feature>
<dbReference type="Proteomes" id="UP000198771">
    <property type="component" value="Unassembled WGS sequence"/>
</dbReference>
<dbReference type="OrthoDB" id="9800630at2"/>
<dbReference type="InterPro" id="IPR036249">
    <property type="entry name" value="Thioredoxin-like_sf"/>
</dbReference>
<reference evidence="4 5" key="1">
    <citation type="submission" date="2016-10" db="EMBL/GenBank/DDBJ databases">
        <authorList>
            <person name="de Groot N.N."/>
        </authorList>
    </citation>
    <scope>NUCLEOTIDE SEQUENCE [LARGE SCALE GENOMIC DNA]</scope>
    <source>
        <strain evidence="4 5">ASO4-2</strain>
    </source>
</reference>